<dbReference type="PROSITE" id="PS00232">
    <property type="entry name" value="CADHERIN_1"/>
    <property type="match status" value="5"/>
</dbReference>
<dbReference type="Gene3D" id="2.60.40.60">
    <property type="entry name" value="Cadherins"/>
    <property type="match status" value="7"/>
</dbReference>
<feature type="domain" description="Cadherin" evidence="12">
    <location>
        <begin position="30"/>
        <end position="191"/>
    </location>
</feature>
<dbReference type="PROSITE" id="PS50268">
    <property type="entry name" value="CADHERIN_2"/>
    <property type="match status" value="7"/>
</dbReference>
<dbReference type="InterPro" id="IPR020894">
    <property type="entry name" value="Cadherin_CS"/>
</dbReference>
<dbReference type="GO" id="GO:0005509">
    <property type="term" value="F:calcium ion binding"/>
    <property type="evidence" value="ECO:0007669"/>
    <property type="project" value="UniProtKB-UniRule"/>
</dbReference>
<dbReference type="InterPro" id="IPR002126">
    <property type="entry name" value="Cadherin-like_dom"/>
</dbReference>
<reference evidence="13" key="1">
    <citation type="submission" date="2022-06" db="EMBL/GenBank/DDBJ databases">
        <authorList>
            <person name="Berger JAMES D."/>
            <person name="Berger JAMES D."/>
        </authorList>
    </citation>
    <scope>NUCLEOTIDE SEQUENCE [LARGE SCALE GENOMIC DNA]</scope>
</reference>
<keyword evidence="2 11" id="KW-0812">Transmembrane</keyword>
<evidence type="ECO:0000256" key="1">
    <source>
        <dbReference type="ARBA" id="ARBA00004370"/>
    </source>
</evidence>
<dbReference type="CDD" id="cd11304">
    <property type="entry name" value="Cadherin_repeat"/>
    <property type="match status" value="5"/>
</dbReference>
<evidence type="ECO:0000256" key="7">
    <source>
        <dbReference type="ARBA" id="ARBA00023136"/>
    </source>
</evidence>
<feature type="domain" description="Cadherin" evidence="12">
    <location>
        <begin position="741"/>
        <end position="851"/>
    </location>
</feature>
<dbReference type="PANTHER" id="PTHR24026:SF136">
    <property type="entry name" value="PROTOCADHERIN-23"/>
    <property type="match status" value="1"/>
</dbReference>
<evidence type="ECO:0000256" key="9">
    <source>
        <dbReference type="PROSITE-ProRule" id="PRU00043"/>
    </source>
</evidence>
<dbReference type="WBParaSite" id="SRDH1_71550.1">
    <property type="protein sequence ID" value="SRDH1_71550.1"/>
    <property type="gene ID" value="SRDH1_71550"/>
</dbReference>
<proteinExistence type="predicted"/>
<dbReference type="Pfam" id="PF00028">
    <property type="entry name" value="Cadherin"/>
    <property type="match status" value="1"/>
</dbReference>
<reference evidence="14" key="2">
    <citation type="submission" date="2023-11" db="UniProtKB">
        <authorList>
            <consortium name="WormBaseParasite"/>
        </authorList>
    </citation>
    <scope>IDENTIFICATION</scope>
</reference>
<evidence type="ECO:0000256" key="4">
    <source>
        <dbReference type="ARBA" id="ARBA00022837"/>
    </source>
</evidence>
<dbReference type="PRINTS" id="PR00205">
    <property type="entry name" value="CADHERIN"/>
</dbReference>
<dbReference type="SMART" id="SM00112">
    <property type="entry name" value="CA"/>
    <property type="match status" value="6"/>
</dbReference>
<dbReference type="SUPFAM" id="SSF49313">
    <property type="entry name" value="Cadherin-like"/>
    <property type="match status" value="5"/>
</dbReference>
<feature type="region of interest" description="Disordered" evidence="10">
    <location>
        <begin position="1064"/>
        <end position="1089"/>
    </location>
</feature>
<accession>A0AA85FZ63</accession>
<evidence type="ECO:0000256" key="8">
    <source>
        <dbReference type="ARBA" id="ARBA00023180"/>
    </source>
</evidence>
<keyword evidence="5" id="KW-0130">Cell adhesion</keyword>
<feature type="region of interest" description="Disordered" evidence="10">
    <location>
        <begin position="1783"/>
        <end position="1805"/>
    </location>
</feature>
<keyword evidence="3" id="KW-0677">Repeat</keyword>
<evidence type="ECO:0000259" key="12">
    <source>
        <dbReference type="PROSITE" id="PS50268"/>
    </source>
</evidence>
<evidence type="ECO:0000256" key="5">
    <source>
        <dbReference type="ARBA" id="ARBA00022889"/>
    </source>
</evidence>
<feature type="domain" description="Cadherin" evidence="12">
    <location>
        <begin position="852"/>
        <end position="1004"/>
    </location>
</feature>
<feature type="transmembrane region" description="Helical" evidence="11">
    <location>
        <begin position="1209"/>
        <end position="1231"/>
    </location>
</feature>
<evidence type="ECO:0000313" key="13">
    <source>
        <dbReference type="Proteomes" id="UP000050792"/>
    </source>
</evidence>
<dbReference type="Proteomes" id="UP000050792">
    <property type="component" value="Unassembled WGS sequence"/>
</dbReference>
<keyword evidence="8" id="KW-0325">Glycoprotein</keyword>
<evidence type="ECO:0000313" key="14">
    <source>
        <dbReference type="WBParaSite" id="SRDH1_71550.1"/>
    </source>
</evidence>
<name>A0AA85FZ63_9TREM</name>
<keyword evidence="4 9" id="KW-0106">Calcium</keyword>
<keyword evidence="7 11" id="KW-0472">Membrane</keyword>
<evidence type="ECO:0000256" key="3">
    <source>
        <dbReference type="ARBA" id="ARBA00022737"/>
    </source>
</evidence>
<feature type="compositionally biased region" description="Low complexity" evidence="10">
    <location>
        <begin position="1587"/>
        <end position="1614"/>
    </location>
</feature>
<evidence type="ECO:0000256" key="6">
    <source>
        <dbReference type="ARBA" id="ARBA00022989"/>
    </source>
</evidence>
<feature type="domain" description="Cadherin" evidence="12">
    <location>
        <begin position="240"/>
        <end position="360"/>
    </location>
</feature>
<dbReference type="InterPro" id="IPR015919">
    <property type="entry name" value="Cadherin-like_sf"/>
</dbReference>
<keyword evidence="13" id="KW-1185">Reference proteome</keyword>
<protein>
    <recommendedName>
        <fullName evidence="12">Cadherin domain-containing protein</fullName>
    </recommendedName>
</protein>
<organism evidence="13 14">
    <name type="scientific">Schistosoma rodhaini</name>
    <dbReference type="NCBI Taxonomy" id="6188"/>
    <lineage>
        <taxon>Eukaryota</taxon>
        <taxon>Metazoa</taxon>
        <taxon>Spiralia</taxon>
        <taxon>Lophotrochozoa</taxon>
        <taxon>Platyhelminthes</taxon>
        <taxon>Trematoda</taxon>
        <taxon>Digenea</taxon>
        <taxon>Strigeidida</taxon>
        <taxon>Schistosomatoidea</taxon>
        <taxon>Schistosomatidae</taxon>
        <taxon>Schistosoma</taxon>
    </lineage>
</organism>
<evidence type="ECO:0000256" key="11">
    <source>
        <dbReference type="SAM" id="Phobius"/>
    </source>
</evidence>
<dbReference type="GO" id="GO:0007156">
    <property type="term" value="P:homophilic cell adhesion via plasma membrane adhesion molecules"/>
    <property type="evidence" value="ECO:0007669"/>
    <property type="project" value="InterPro"/>
</dbReference>
<dbReference type="GO" id="GO:0005886">
    <property type="term" value="C:plasma membrane"/>
    <property type="evidence" value="ECO:0007669"/>
    <property type="project" value="InterPro"/>
</dbReference>
<feature type="domain" description="Cadherin" evidence="12">
    <location>
        <begin position="583"/>
        <end position="722"/>
    </location>
</feature>
<keyword evidence="6 11" id="KW-1133">Transmembrane helix</keyword>
<feature type="region of interest" description="Disordered" evidence="10">
    <location>
        <begin position="1586"/>
        <end position="1630"/>
    </location>
</feature>
<feature type="domain" description="Cadherin" evidence="12">
    <location>
        <begin position="1023"/>
        <end position="1142"/>
    </location>
</feature>
<evidence type="ECO:0000256" key="2">
    <source>
        <dbReference type="ARBA" id="ARBA00022692"/>
    </source>
</evidence>
<feature type="transmembrane region" description="Helical" evidence="11">
    <location>
        <begin position="12"/>
        <end position="30"/>
    </location>
</feature>
<evidence type="ECO:0000256" key="10">
    <source>
        <dbReference type="SAM" id="MobiDB-lite"/>
    </source>
</evidence>
<dbReference type="PANTHER" id="PTHR24026">
    <property type="entry name" value="FAT ATYPICAL CADHERIN-RELATED"/>
    <property type="match status" value="1"/>
</dbReference>
<feature type="domain" description="Cadherin" evidence="12">
    <location>
        <begin position="361"/>
        <end position="548"/>
    </location>
</feature>
<sequence>MMQPSIGIDCYHYIYISFILTVLLTINIHAQTTRIIRIKENTPIGTVIIPNLINFLYGPSYSPTEHHKNDKNTDYLLAIGNSVMQGANWFAIDDIKHSLYVKQSPDRDILCPNDPKLPDTAVSITNGGIEFPEYNLNHHGSNYNIQINNHNNIDNNDCIIKLSIIHGSSANPSFDLITVILEDINDHAPSFKEVQSNLDSKTNEFIISIPETPTIIDKKDDLSNMKHRIDHKPIRILLPTAIDPDQGVNSIKGYRLEGEDAFHFRLEIGPLINTDLNYRIHKEFQQVGLFQDHKSNRLWLVPVRNSGGTIETINNGELDKEQRSEYHFILVAYDGGSPSKMGKLPIRLIIEDINDHSPEFNQEFYTGRISENDPGGHIIFEFSARDKDNTKENGIVKFRIPGQMDQNEANIITGQRDRISLTESQLIAAELFSIEYPYEKPNDVMNIQENLHNSTVYGRLIIKRQSKEKIQQATSKAISIARQNQMTSGSKLGSNFHLHQSINNNDLSSNNDQLHFFIEAYDNGLTPLVTKVPVIILITDVNDHPPEIFISYLKPTRPLNQLNLYNTDRQQIWGKIIENLERSMIAQITVIDKDSTLTQSDILCKTNDSRFLLEEINNHHLDRLDDPSTSFWPRNNFYSSNNIDSKTHFIDWYNQNKPLTKMYKLMSISSLDREFNDKQPSFIKFSIICMDNQHNELPGGSLTSQADIFVEIEDTNDNSPVFDHNEYTFHLPENHPRIKSEHSINPSEIERYPIGMVHASDKDGGIHGSVTYKLVSNPSGSIQIDKFNGMLYAVQPFDREAINELIFQVHAIDCTFLNGTSERQCDESLRLTGTANVRIIIDDLNDSPPVFQEANYHFEVEEGLDLVKVGQVWAVDADQEEAARISYRLAVGINNRNKEPVNDGNFAEQVTKSSNNQNLYDEALEITTHFQIDPRSGLIHLKGRLDRERRAHYEFVVLALDNPRSIPTKIAGYQRQTTNEVIQFTATATVLITVLDHNDNAPRILSPLNHVEFMLSPDQLIAGNTIFTIRATDPDLGENGTIEYKLLQVEDDLGSWNFAESVPRNSQLNHRNTTDTNSQMNQESKSSNADYPFAVDRTAGICYLRENLPPLNVDGPRAYMLRILAYDLGKPDSLNTTLVIRVARQVGSNADISNGILYSNRINTKEYRQPGRIETQQYLFPSNEHDSESDVKVGTWTSAGQARISDKTMVVILSTVFILLLLTTIVLLLLVRYRRLLIRNIPLEQSLACDGPDSKANEGFAVGKPMSPTQNNLNGFNGFFTEVVTAPWVRGSTSPVVYPTPCNYPTIYNTGINRSRGCIANPNACWSPTTTLCKSPISNHEDQRKCMQTPTTMYHSSPSHGFRILPTFGVTSSCVGVGNNRLFDSPVSSVNPSFTGLPGGFILQNYSLQDDDDDEDDEGNRIFQEMTPNNEINNKTMKTNNERQTLQNPKSEQLFSKSLANNLHCQNKVPEPDMTKSFTSLKRTAISLEELNDYKDEINSKNYSRLVRFQLAQGDMRGNDPTHNIPISSRNEYQTLTSFHRGDDDRLLTKTSPLFCNWMRSDQQQQQQQIESFLNPYDQLNCKTQLKSSKSNNNNSGKQNHTTTTNINSNSSSSGGAGGGGHSNNNSSNIHTIFPDIFQLQPLTHSQLSDNHEISSCENLCQTDEFYMSTIKSNKKLNNNNNTDMIFNNSNNNNNNKLMPTLNKCNILHNNNNNHSLPNYPTTNECTHNLSNCNLYTNDMNKSSNQKIEEEKKSKTTRHSKMVTLISPKKNSSLINDHKNDTHNIYDDKGNTSINKPLNAEGSFV</sequence>
<comment type="subcellular location">
    <subcellularLocation>
        <location evidence="1">Membrane</location>
    </subcellularLocation>
</comment>